<keyword evidence="6 8" id="KW-0472">Membrane</keyword>
<accession>A0A9Q6HQ99</accession>
<organism evidence="9 10">
    <name type="scientific">Staphylococcus succinus</name>
    <dbReference type="NCBI Taxonomy" id="61015"/>
    <lineage>
        <taxon>Bacteria</taxon>
        <taxon>Bacillati</taxon>
        <taxon>Bacillota</taxon>
        <taxon>Bacilli</taxon>
        <taxon>Bacillales</taxon>
        <taxon>Staphylococcaceae</taxon>
        <taxon>Staphylococcus</taxon>
    </lineage>
</organism>
<gene>
    <name evidence="9" type="ORF">BU058_04740</name>
</gene>
<dbReference type="PANTHER" id="PTHR30561:SF0">
    <property type="entry name" value="GUANIDINIUM EXPORTER"/>
    <property type="match status" value="1"/>
</dbReference>
<evidence type="ECO:0000256" key="3">
    <source>
        <dbReference type="ARBA" id="ARBA00022475"/>
    </source>
</evidence>
<evidence type="ECO:0000256" key="8">
    <source>
        <dbReference type="SAM" id="Phobius"/>
    </source>
</evidence>
<evidence type="ECO:0000256" key="2">
    <source>
        <dbReference type="ARBA" id="ARBA00022448"/>
    </source>
</evidence>
<dbReference type="SUPFAM" id="SSF103481">
    <property type="entry name" value="Multidrug resistance efflux transporter EmrE"/>
    <property type="match status" value="1"/>
</dbReference>
<keyword evidence="3" id="KW-1003">Cell membrane</keyword>
<dbReference type="PANTHER" id="PTHR30561">
    <property type="entry name" value="SMR FAMILY PROTON-DEPENDENT DRUG EFFLUX TRANSPORTER SUGE"/>
    <property type="match status" value="1"/>
</dbReference>
<keyword evidence="5 8" id="KW-1133">Transmembrane helix</keyword>
<dbReference type="InterPro" id="IPR037185">
    <property type="entry name" value="EmrE-like"/>
</dbReference>
<evidence type="ECO:0000256" key="4">
    <source>
        <dbReference type="ARBA" id="ARBA00022692"/>
    </source>
</evidence>
<comment type="similarity">
    <text evidence="7">Belongs to the drug/metabolite transporter (DMT) superfamily. Small multidrug resistance (SMR) (TC 2.A.7.1) family.</text>
</comment>
<proteinExistence type="inferred from homology"/>
<protein>
    <submittedName>
        <fullName evidence="9">QacE family quaternary ammonium compound efflux SMR transporter</fullName>
    </submittedName>
</protein>
<dbReference type="InterPro" id="IPR045324">
    <property type="entry name" value="Small_multidrug_res"/>
</dbReference>
<dbReference type="GO" id="GO:0022857">
    <property type="term" value="F:transmembrane transporter activity"/>
    <property type="evidence" value="ECO:0007669"/>
    <property type="project" value="InterPro"/>
</dbReference>
<evidence type="ECO:0000256" key="7">
    <source>
        <dbReference type="RuleBase" id="RU003942"/>
    </source>
</evidence>
<dbReference type="Pfam" id="PF00893">
    <property type="entry name" value="Multi_Drug_Res"/>
    <property type="match status" value="1"/>
</dbReference>
<dbReference type="Proteomes" id="UP000241960">
    <property type="component" value="Unassembled WGS sequence"/>
</dbReference>
<comment type="caution">
    <text evidence="9">The sequence shown here is derived from an EMBL/GenBank/DDBJ whole genome shotgun (WGS) entry which is preliminary data.</text>
</comment>
<dbReference type="EMBL" id="PZFQ01000011">
    <property type="protein sequence ID" value="PTI76366.1"/>
    <property type="molecule type" value="Genomic_DNA"/>
</dbReference>
<dbReference type="GO" id="GO:0005886">
    <property type="term" value="C:plasma membrane"/>
    <property type="evidence" value="ECO:0007669"/>
    <property type="project" value="UniProtKB-SubCell"/>
</dbReference>
<dbReference type="RefSeq" id="WP_073505099.1">
    <property type="nucleotide sequence ID" value="NZ_CP018199.1"/>
</dbReference>
<comment type="subcellular location">
    <subcellularLocation>
        <location evidence="1 7">Cell membrane</location>
        <topology evidence="1 7">Multi-pass membrane protein</topology>
    </subcellularLocation>
</comment>
<name>A0A9Q6HQ99_9STAP</name>
<reference evidence="9 10" key="1">
    <citation type="journal article" date="2016" name="Front. Microbiol.">
        <title>Comprehensive Phylogenetic Analysis of Bovine Non-aureus Staphylococci Species Based on Whole-Genome Sequencing.</title>
        <authorList>
            <person name="Naushad S."/>
            <person name="Barkema H.W."/>
            <person name="Luby C."/>
            <person name="Condas L.A."/>
            <person name="Nobrega D.B."/>
            <person name="Carson D.A."/>
            <person name="De Buck J."/>
        </authorList>
    </citation>
    <scope>NUCLEOTIDE SEQUENCE [LARGE SCALE GENOMIC DNA]</scope>
    <source>
        <strain evidence="9 10">SNUC 1231</strain>
    </source>
</reference>
<evidence type="ECO:0000256" key="5">
    <source>
        <dbReference type="ARBA" id="ARBA00022989"/>
    </source>
</evidence>
<evidence type="ECO:0000313" key="10">
    <source>
        <dbReference type="Proteomes" id="UP000241960"/>
    </source>
</evidence>
<dbReference type="InterPro" id="IPR000390">
    <property type="entry name" value="Small_drug/metabolite_transptr"/>
</dbReference>
<evidence type="ECO:0000256" key="6">
    <source>
        <dbReference type="ARBA" id="ARBA00023136"/>
    </source>
</evidence>
<feature type="transmembrane region" description="Helical" evidence="8">
    <location>
        <begin position="30"/>
        <end position="50"/>
    </location>
</feature>
<keyword evidence="2" id="KW-0813">Transport</keyword>
<keyword evidence="4 7" id="KW-0812">Transmembrane</keyword>
<sequence>MAWIILIFAGLFEMIGITFLNAFVNTQRKLALLGLIGSFSLSFIALSVAMDQLPMSTAYAVWTGIGAVGGAVLGMILYKESKDIKRVACIVVILGSTIGLKLLS</sequence>
<dbReference type="Gene3D" id="1.10.3730.20">
    <property type="match status" value="1"/>
</dbReference>
<feature type="transmembrane region" description="Helical" evidence="8">
    <location>
        <begin position="56"/>
        <end position="78"/>
    </location>
</feature>
<feature type="transmembrane region" description="Helical" evidence="8">
    <location>
        <begin position="6"/>
        <end position="23"/>
    </location>
</feature>
<evidence type="ECO:0000313" key="9">
    <source>
        <dbReference type="EMBL" id="PTI76366.1"/>
    </source>
</evidence>
<evidence type="ECO:0000256" key="1">
    <source>
        <dbReference type="ARBA" id="ARBA00004651"/>
    </source>
</evidence>
<dbReference type="AlphaFoldDB" id="A0A9Q6HQ99"/>